<evidence type="ECO:0000259" key="6">
    <source>
        <dbReference type="Pfam" id="PF22244"/>
    </source>
</evidence>
<keyword evidence="3" id="KW-0378">Hydrolase</keyword>
<dbReference type="OrthoDB" id="9809261at2"/>
<organism evidence="7 8">
    <name type="scientific">Pararcticibacter amylolyticus</name>
    <dbReference type="NCBI Taxonomy" id="2173175"/>
    <lineage>
        <taxon>Bacteria</taxon>
        <taxon>Pseudomonadati</taxon>
        <taxon>Bacteroidota</taxon>
        <taxon>Sphingobacteriia</taxon>
        <taxon>Sphingobacteriales</taxon>
        <taxon>Sphingobacteriaceae</taxon>
        <taxon>Pararcticibacter</taxon>
    </lineage>
</organism>
<dbReference type="Gene3D" id="3.40.50.1820">
    <property type="entry name" value="alpha/beta hydrolase"/>
    <property type="match status" value="1"/>
</dbReference>
<evidence type="ECO:0000313" key="8">
    <source>
        <dbReference type="Proteomes" id="UP000245647"/>
    </source>
</evidence>
<dbReference type="GO" id="GO:0052689">
    <property type="term" value="F:carboxylic ester hydrolase activity"/>
    <property type="evidence" value="ECO:0007669"/>
    <property type="project" value="UniProtKB-KW"/>
</dbReference>
<reference evidence="7 8" key="1">
    <citation type="submission" date="2018-04" db="EMBL/GenBank/DDBJ databases">
        <title>Pedobacter chongqingensis sp. nov., isolated from a rottenly hemp rope.</title>
        <authorList>
            <person name="Cai Y."/>
        </authorList>
    </citation>
    <scope>NUCLEOTIDE SEQUENCE [LARGE SCALE GENOMIC DNA]</scope>
    <source>
        <strain evidence="7 8">FJ4-8</strain>
    </source>
</reference>
<feature type="region of interest" description="Disordered" evidence="4">
    <location>
        <begin position="150"/>
        <end position="170"/>
    </location>
</feature>
<dbReference type="Proteomes" id="UP000245647">
    <property type="component" value="Unassembled WGS sequence"/>
</dbReference>
<keyword evidence="2 5" id="KW-0732">Signal</keyword>
<dbReference type="AlphaFoldDB" id="A0A2U2PIB8"/>
<proteinExistence type="predicted"/>
<evidence type="ECO:0000256" key="1">
    <source>
        <dbReference type="ARBA" id="ARBA00022487"/>
    </source>
</evidence>
<evidence type="ECO:0000256" key="5">
    <source>
        <dbReference type="SAM" id="SignalP"/>
    </source>
</evidence>
<feature type="signal peptide" evidence="5">
    <location>
        <begin position="1"/>
        <end position="19"/>
    </location>
</feature>
<comment type="caution">
    <text evidence="7">The sequence shown here is derived from an EMBL/GenBank/DDBJ whole genome shotgun (WGS) entry which is preliminary data.</text>
</comment>
<keyword evidence="8" id="KW-1185">Reference proteome</keyword>
<feature type="chain" id="PRO_5015465002" evidence="5">
    <location>
        <begin position="20"/>
        <end position="419"/>
    </location>
</feature>
<evidence type="ECO:0000256" key="3">
    <source>
        <dbReference type="ARBA" id="ARBA00022801"/>
    </source>
</evidence>
<gene>
    <name evidence="7" type="ORF">DDR33_08320</name>
</gene>
<evidence type="ECO:0000313" key="7">
    <source>
        <dbReference type="EMBL" id="PWG81147.1"/>
    </source>
</evidence>
<sequence length="419" mass="47541">MRNAFLLALFLGAFFTLKAQEPNYDESKVPAYTLPDPLRMENGDEVNSPAKWVERRAEILKVFETQVYGKMPEHPKDLHFRVLSEDRYALSNMATRKEVAVYFTKDEQHYMTILMYIPNKRRGEAPVFFGLNFKGNHTICDDPDITESVTRMKPREGGSEKQPGTFKRGAESSRWPVEMLIANGYAVATVYRGDIDPDYDDGFQNGVHPLFYGKGQTRPRADEWGTLSAWAWGLSCAMDYFVTDEDIDSKKVALVGHSRHGKTALWAGAIDQRFAMAISNDSGCGGAAISRRKYGETFSKVNRLFPHWFCENFKQYNDKEELLPVDQHELIALMAPRPVYIASAIDDKWADPKGEFLSGVHATPVYRLLGREGLNGTGLPTVNQPLMPGSIGYHVRSGNHDITLYDWEQFVKFADKHFK</sequence>
<dbReference type="InterPro" id="IPR029058">
    <property type="entry name" value="AB_hydrolase_fold"/>
</dbReference>
<keyword evidence="1" id="KW-0719">Serine esterase</keyword>
<dbReference type="Pfam" id="PF22244">
    <property type="entry name" value="GCE_fung"/>
    <property type="match status" value="1"/>
</dbReference>
<name>A0A2U2PIB8_9SPHI</name>
<dbReference type="InterPro" id="IPR054579">
    <property type="entry name" value="GCE-like_dom"/>
</dbReference>
<dbReference type="EMBL" id="QEAS01000006">
    <property type="protein sequence ID" value="PWG81147.1"/>
    <property type="molecule type" value="Genomic_DNA"/>
</dbReference>
<feature type="domain" description="4-O-methyl-glucuronoyl methylesterase-like" evidence="6">
    <location>
        <begin position="222"/>
        <end position="370"/>
    </location>
</feature>
<protein>
    <submittedName>
        <fullName evidence="7">Acetylxylan esterase</fullName>
    </submittedName>
</protein>
<dbReference type="SUPFAM" id="SSF53474">
    <property type="entry name" value="alpha/beta-Hydrolases"/>
    <property type="match status" value="1"/>
</dbReference>
<evidence type="ECO:0000256" key="4">
    <source>
        <dbReference type="SAM" id="MobiDB-lite"/>
    </source>
</evidence>
<evidence type="ECO:0000256" key="2">
    <source>
        <dbReference type="ARBA" id="ARBA00022729"/>
    </source>
</evidence>
<accession>A0A2U2PIB8</accession>